<sequence>MKILVFLLLVFVSNEATKTSSNLREKLKASALTSINKNKDNKLKSSSEKLKLNNLKGDYGYGGYYDHGYEYDYGHYIDSYRCKPYDYYCLNFGYDYGGYFRKRR</sequence>
<keyword evidence="1" id="KW-0732">Signal</keyword>
<reference evidence="2" key="1">
    <citation type="submission" date="2021-02" db="EMBL/GenBank/DDBJ databases">
        <authorList>
            <person name="Nowell W R."/>
        </authorList>
    </citation>
    <scope>NUCLEOTIDE SEQUENCE</scope>
    <source>
        <strain evidence="2">Ploen Becks lab</strain>
    </source>
</reference>
<comment type="caution">
    <text evidence="2">The sequence shown here is derived from an EMBL/GenBank/DDBJ whole genome shotgun (WGS) entry which is preliminary data.</text>
</comment>
<feature type="chain" id="PRO_5032394768" evidence="1">
    <location>
        <begin position="17"/>
        <end position="104"/>
    </location>
</feature>
<gene>
    <name evidence="2" type="ORF">OXX778_LOCUS1991</name>
</gene>
<accession>A0A813MDG6</accession>
<protein>
    <submittedName>
        <fullName evidence="2">Uncharacterized protein</fullName>
    </submittedName>
</protein>
<keyword evidence="3" id="KW-1185">Reference proteome</keyword>
<feature type="signal peptide" evidence="1">
    <location>
        <begin position="1"/>
        <end position="16"/>
    </location>
</feature>
<dbReference type="EMBL" id="CAJNOC010000143">
    <property type="protein sequence ID" value="CAF0718874.1"/>
    <property type="molecule type" value="Genomic_DNA"/>
</dbReference>
<evidence type="ECO:0000256" key="1">
    <source>
        <dbReference type="SAM" id="SignalP"/>
    </source>
</evidence>
<dbReference type="AlphaFoldDB" id="A0A813MDG6"/>
<proteinExistence type="predicted"/>
<evidence type="ECO:0000313" key="2">
    <source>
        <dbReference type="EMBL" id="CAF0718874.1"/>
    </source>
</evidence>
<evidence type="ECO:0000313" key="3">
    <source>
        <dbReference type="Proteomes" id="UP000663879"/>
    </source>
</evidence>
<organism evidence="2 3">
    <name type="scientific">Brachionus calyciflorus</name>
    <dbReference type="NCBI Taxonomy" id="104777"/>
    <lineage>
        <taxon>Eukaryota</taxon>
        <taxon>Metazoa</taxon>
        <taxon>Spiralia</taxon>
        <taxon>Gnathifera</taxon>
        <taxon>Rotifera</taxon>
        <taxon>Eurotatoria</taxon>
        <taxon>Monogononta</taxon>
        <taxon>Pseudotrocha</taxon>
        <taxon>Ploima</taxon>
        <taxon>Brachionidae</taxon>
        <taxon>Brachionus</taxon>
    </lineage>
</organism>
<dbReference type="Proteomes" id="UP000663879">
    <property type="component" value="Unassembled WGS sequence"/>
</dbReference>
<name>A0A813MDG6_9BILA</name>